<dbReference type="InterPro" id="IPR002637">
    <property type="entry name" value="RdgB/HAM1"/>
</dbReference>
<comment type="function">
    <text evidence="7">Pyrophosphatase that catalyzes the hydrolysis of nucleoside triphosphates to their monophosphate derivatives, with a high preference for the non-canonical purine nucleotides XTP (xanthosine triphosphate), dITP (deoxyinosine triphosphate) and ITP. Seems to function as a house-cleaning enzyme that removes non-canonical purine nucleotides from the nucleotide pool, thus preventing their incorporation into DNA/RNA and avoiding chromosomal lesions.</text>
</comment>
<comment type="subunit">
    <text evidence="7">Homodimer.</text>
</comment>
<reference evidence="9 10" key="1">
    <citation type="submission" date="2021-03" db="EMBL/GenBank/DDBJ databases">
        <title>Oceanisphaera sp. nov., isolated from the intestine.</title>
        <authorList>
            <person name="Zhao L.-H."/>
            <person name="Shi L.-F."/>
        </authorList>
    </citation>
    <scope>NUCLEOTIDE SEQUENCE [LARGE SCALE GENOMIC DNA]</scope>
    <source>
        <strain evidence="9 10">DM8</strain>
    </source>
</reference>
<keyword evidence="4 7" id="KW-0378">Hydrolase</keyword>
<dbReference type="PANTHER" id="PTHR11067:SF9">
    <property type="entry name" value="INOSINE TRIPHOSPHATE PYROPHOSPHATASE"/>
    <property type="match status" value="1"/>
</dbReference>
<keyword evidence="10" id="KW-1185">Reference proteome</keyword>
<evidence type="ECO:0000256" key="1">
    <source>
        <dbReference type="ARBA" id="ARBA00008023"/>
    </source>
</evidence>
<sequence>MSQKIVLASGNAKKIAELQSLLGELNLTVIAQSEFAVIDAEETGTTFVENAIIKARHAASITGLPAIADDSGISVRALDGRPGVYSARFAGEQATDQQNLELLLSQLEGVPSEQRQATFWCVLVLMRHAQDPTPLICTGTWEGGITTHPQGGQGFGYDPIFWVAEMNKTAAELTAAEKNSLSHRGKALRQLQALLQAHPLYLTESV</sequence>
<name>A0ABS3NC71_9GAMM</name>
<feature type="binding site" evidence="7">
    <location>
        <position position="41"/>
    </location>
    <ligand>
        <name>Mg(2+)</name>
        <dbReference type="ChEBI" id="CHEBI:18420"/>
    </ligand>
</feature>
<evidence type="ECO:0000313" key="10">
    <source>
        <dbReference type="Proteomes" id="UP000664882"/>
    </source>
</evidence>
<keyword evidence="2 7" id="KW-0479">Metal-binding</keyword>
<dbReference type="EMBL" id="JAGDFX010000001">
    <property type="protein sequence ID" value="MBO1518198.1"/>
    <property type="molecule type" value="Genomic_DNA"/>
</dbReference>
<dbReference type="GO" id="GO:0036220">
    <property type="term" value="F:ITP diphosphatase activity"/>
    <property type="evidence" value="ECO:0007669"/>
    <property type="project" value="UniProtKB-EC"/>
</dbReference>
<keyword evidence="3 7" id="KW-0547">Nucleotide-binding</keyword>
<dbReference type="RefSeq" id="WP_208003781.1">
    <property type="nucleotide sequence ID" value="NZ_JAGDFX010000001.1"/>
</dbReference>
<dbReference type="NCBIfam" id="NF011397">
    <property type="entry name" value="PRK14822.1"/>
    <property type="match status" value="1"/>
</dbReference>
<feature type="binding site" evidence="7">
    <location>
        <position position="71"/>
    </location>
    <ligand>
        <name>substrate</name>
    </ligand>
</feature>
<dbReference type="InterPro" id="IPR020922">
    <property type="entry name" value="dITP/XTP_pyrophosphatase"/>
</dbReference>
<evidence type="ECO:0000256" key="7">
    <source>
        <dbReference type="HAMAP-Rule" id="MF_01405"/>
    </source>
</evidence>
<dbReference type="EC" id="3.6.1.66" evidence="7"/>
<evidence type="ECO:0000256" key="5">
    <source>
        <dbReference type="ARBA" id="ARBA00022842"/>
    </source>
</evidence>
<comment type="similarity">
    <text evidence="1 7 8">Belongs to the HAM1 NTPase family.</text>
</comment>
<dbReference type="InterPro" id="IPR029001">
    <property type="entry name" value="ITPase-like_fam"/>
</dbReference>
<evidence type="ECO:0000256" key="6">
    <source>
        <dbReference type="ARBA" id="ARBA00023080"/>
    </source>
</evidence>
<proteinExistence type="inferred from homology"/>
<dbReference type="PANTHER" id="PTHR11067">
    <property type="entry name" value="INOSINE TRIPHOSPHATE PYROPHOSPHATASE/HAM1 PROTEIN"/>
    <property type="match status" value="1"/>
</dbReference>
<comment type="catalytic activity">
    <reaction evidence="7">
        <text>XTP + H2O = XMP + diphosphate + H(+)</text>
        <dbReference type="Rhea" id="RHEA:28610"/>
        <dbReference type="ChEBI" id="CHEBI:15377"/>
        <dbReference type="ChEBI" id="CHEBI:15378"/>
        <dbReference type="ChEBI" id="CHEBI:33019"/>
        <dbReference type="ChEBI" id="CHEBI:57464"/>
        <dbReference type="ChEBI" id="CHEBI:61314"/>
        <dbReference type="EC" id="3.6.1.66"/>
    </reaction>
</comment>
<protein>
    <recommendedName>
        <fullName evidence="7">dITP/XTP pyrophosphatase</fullName>
        <ecNumber evidence="7">3.6.1.66</ecNumber>
    </recommendedName>
    <alternativeName>
        <fullName evidence="7">Non-canonical purine NTP pyrophosphatase</fullName>
    </alternativeName>
    <alternativeName>
        <fullName evidence="7">Non-standard purine NTP pyrophosphatase</fullName>
    </alternativeName>
    <alternativeName>
        <fullName evidence="7">Nucleoside-triphosphate diphosphatase</fullName>
    </alternativeName>
    <alternativeName>
        <fullName evidence="7">Nucleoside-triphosphate pyrophosphatase</fullName>
        <shortName evidence="7">NTPase</shortName>
    </alternativeName>
</protein>
<feature type="binding site" evidence="7">
    <location>
        <begin position="9"/>
        <end position="14"/>
    </location>
    <ligand>
        <name>substrate</name>
    </ligand>
</feature>
<feature type="binding site" evidence="7">
    <location>
        <begin position="155"/>
        <end position="158"/>
    </location>
    <ligand>
        <name>substrate</name>
    </ligand>
</feature>
<accession>A0ABS3NC71</accession>
<feature type="active site" description="Proton acceptor" evidence="7">
    <location>
        <position position="70"/>
    </location>
</feature>
<dbReference type="SUPFAM" id="SSF52972">
    <property type="entry name" value="ITPase-like"/>
    <property type="match status" value="1"/>
</dbReference>
<evidence type="ECO:0000256" key="8">
    <source>
        <dbReference type="RuleBase" id="RU003781"/>
    </source>
</evidence>
<evidence type="ECO:0000313" key="9">
    <source>
        <dbReference type="EMBL" id="MBO1518198.1"/>
    </source>
</evidence>
<evidence type="ECO:0000256" key="2">
    <source>
        <dbReference type="ARBA" id="ARBA00022723"/>
    </source>
</evidence>
<dbReference type="NCBIfam" id="TIGR00042">
    <property type="entry name" value="RdgB/HAM1 family non-canonical purine NTP pyrophosphatase"/>
    <property type="match status" value="1"/>
</dbReference>
<feature type="binding site" evidence="7">
    <location>
        <position position="178"/>
    </location>
    <ligand>
        <name>substrate</name>
    </ligand>
</feature>
<dbReference type="Proteomes" id="UP000664882">
    <property type="component" value="Unassembled WGS sequence"/>
</dbReference>
<comment type="catalytic activity">
    <reaction evidence="7">
        <text>ITP + H2O = IMP + diphosphate + H(+)</text>
        <dbReference type="Rhea" id="RHEA:29399"/>
        <dbReference type="ChEBI" id="CHEBI:15377"/>
        <dbReference type="ChEBI" id="CHEBI:15378"/>
        <dbReference type="ChEBI" id="CHEBI:33019"/>
        <dbReference type="ChEBI" id="CHEBI:58053"/>
        <dbReference type="ChEBI" id="CHEBI:61402"/>
        <dbReference type="EC" id="3.6.1.66"/>
    </reaction>
</comment>
<feature type="binding site" evidence="7">
    <location>
        <begin position="183"/>
        <end position="184"/>
    </location>
    <ligand>
        <name>substrate</name>
    </ligand>
</feature>
<dbReference type="Pfam" id="PF01725">
    <property type="entry name" value="Ham1p_like"/>
    <property type="match status" value="1"/>
</dbReference>
<evidence type="ECO:0000256" key="3">
    <source>
        <dbReference type="ARBA" id="ARBA00022741"/>
    </source>
</evidence>
<feature type="binding site" evidence="7">
    <location>
        <position position="70"/>
    </location>
    <ligand>
        <name>Mg(2+)</name>
        <dbReference type="ChEBI" id="CHEBI:18420"/>
    </ligand>
</feature>
<evidence type="ECO:0000256" key="4">
    <source>
        <dbReference type="ARBA" id="ARBA00022801"/>
    </source>
</evidence>
<keyword evidence="5 7" id="KW-0460">Magnesium</keyword>
<gene>
    <name evidence="9" type="ORF">J3U76_00885</name>
</gene>
<comment type="catalytic activity">
    <reaction evidence="7">
        <text>dITP + H2O = dIMP + diphosphate + H(+)</text>
        <dbReference type="Rhea" id="RHEA:28342"/>
        <dbReference type="ChEBI" id="CHEBI:15377"/>
        <dbReference type="ChEBI" id="CHEBI:15378"/>
        <dbReference type="ChEBI" id="CHEBI:33019"/>
        <dbReference type="ChEBI" id="CHEBI:61194"/>
        <dbReference type="ChEBI" id="CHEBI:61382"/>
        <dbReference type="EC" id="3.6.1.66"/>
    </reaction>
</comment>
<dbReference type="CDD" id="cd00515">
    <property type="entry name" value="HAM1"/>
    <property type="match status" value="1"/>
</dbReference>
<comment type="cofactor">
    <cofactor evidence="7">
        <name>Mg(2+)</name>
        <dbReference type="ChEBI" id="CHEBI:18420"/>
    </cofactor>
    <text evidence="7">Binds 1 Mg(2+) ion per subunit.</text>
</comment>
<comment type="caution">
    <text evidence="9">The sequence shown here is derived from an EMBL/GenBank/DDBJ whole genome shotgun (WGS) entry which is preliminary data.</text>
</comment>
<organism evidence="9 10">
    <name type="scientific">Oceanisphaera pacifica</name>
    <dbReference type="NCBI Taxonomy" id="2818389"/>
    <lineage>
        <taxon>Bacteria</taxon>
        <taxon>Pseudomonadati</taxon>
        <taxon>Pseudomonadota</taxon>
        <taxon>Gammaproteobacteria</taxon>
        <taxon>Aeromonadales</taxon>
        <taxon>Aeromonadaceae</taxon>
        <taxon>Oceanisphaera</taxon>
    </lineage>
</organism>
<keyword evidence="6 7" id="KW-0546">Nucleotide metabolism</keyword>
<dbReference type="HAMAP" id="MF_01405">
    <property type="entry name" value="Non_canon_purine_NTPase"/>
    <property type="match status" value="1"/>
</dbReference>
<dbReference type="Gene3D" id="3.90.950.10">
    <property type="match status" value="1"/>
</dbReference>